<reference evidence="6" key="1">
    <citation type="journal article" date="2019" name="Int. J. Syst. Evol. Microbiol.">
        <title>The Global Catalogue of Microorganisms (GCM) 10K type strain sequencing project: providing services to taxonomists for standard genome sequencing and annotation.</title>
        <authorList>
            <consortium name="The Broad Institute Genomics Platform"/>
            <consortium name="The Broad Institute Genome Sequencing Center for Infectious Disease"/>
            <person name="Wu L."/>
            <person name="Ma J."/>
        </authorList>
    </citation>
    <scope>NUCLEOTIDE SEQUENCE [LARGE SCALE GENOMIC DNA]</scope>
    <source>
        <strain evidence="6">CECT 8570</strain>
    </source>
</reference>
<evidence type="ECO:0000256" key="2">
    <source>
        <dbReference type="ARBA" id="ARBA00022801"/>
    </source>
</evidence>
<protein>
    <submittedName>
        <fullName evidence="5">Trypsin-like peptidase domain-containing protein</fullName>
    </submittedName>
</protein>
<keyword evidence="2" id="KW-0378">Hydrolase</keyword>
<dbReference type="InterPro" id="IPR036034">
    <property type="entry name" value="PDZ_sf"/>
</dbReference>
<feature type="transmembrane region" description="Helical" evidence="3">
    <location>
        <begin position="7"/>
        <end position="27"/>
    </location>
</feature>
<evidence type="ECO:0000259" key="4">
    <source>
        <dbReference type="PROSITE" id="PS50106"/>
    </source>
</evidence>
<evidence type="ECO:0000256" key="3">
    <source>
        <dbReference type="SAM" id="Phobius"/>
    </source>
</evidence>
<keyword evidence="1" id="KW-0645">Protease</keyword>
<dbReference type="InterPro" id="IPR001478">
    <property type="entry name" value="PDZ"/>
</dbReference>
<dbReference type="SUPFAM" id="SSF50156">
    <property type="entry name" value="PDZ domain-like"/>
    <property type="match status" value="1"/>
</dbReference>
<keyword evidence="3" id="KW-0812">Transmembrane</keyword>
<dbReference type="Gene3D" id="2.30.42.10">
    <property type="match status" value="1"/>
</dbReference>
<dbReference type="InterPro" id="IPR041489">
    <property type="entry name" value="PDZ_6"/>
</dbReference>
<sequence length="377" mass="40174">MTLKKIFDYLAWPVACGLLIALFFLVFSKQITPLLSPALANVTNNLPGTGPVSYADAVKKTAPAVVNIFTQRRVANQTNPLVNDPLFRHFYNNSNIPQQERLQSSLGSGVIMNPEGYILTNHHVINGADQIVALLTDGREAQARVIGTDPDTDLAVLKINLDNLQAIPIGDPSKARVGDVVLAIGNPFGVGQTVTQGIISAVGRYGLGINTFENYLQTDAAINPGNSGGALIDARGNLIGINTAILDKTGFSVGISFAVPIDMALRTLKDIAEHGNVIRGWIGVEAQKMTPQLARNLGLDINLGVIVTAVYKESPAYKVGIRPGDIITDLNGIALGDGRKGVQFIEQSRPGDSITLGIQRGLQKTEVKLVMAAQPSR</sequence>
<keyword evidence="6" id="KW-1185">Reference proteome</keyword>
<accession>A0ABV8V955</accession>
<evidence type="ECO:0000313" key="6">
    <source>
        <dbReference type="Proteomes" id="UP001595840"/>
    </source>
</evidence>
<evidence type="ECO:0000313" key="5">
    <source>
        <dbReference type="EMBL" id="MFC4363579.1"/>
    </source>
</evidence>
<feature type="domain" description="PDZ" evidence="4">
    <location>
        <begin position="283"/>
        <end position="335"/>
    </location>
</feature>
<dbReference type="InterPro" id="IPR051201">
    <property type="entry name" value="Chloro_Bact_Ser_Proteases"/>
</dbReference>
<comment type="caution">
    <text evidence="5">The sequence shown here is derived from an EMBL/GenBank/DDBJ whole genome shotgun (WGS) entry which is preliminary data.</text>
</comment>
<keyword evidence="3" id="KW-1133">Transmembrane helix</keyword>
<dbReference type="InterPro" id="IPR009003">
    <property type="entry name" value="Peptidase_S1_PA"/>
</dbReference>
<proteinExistence type="predicted"/>
<dbReference type="InterPro" id="IPR001940">
    <property type="entry name" value="Peptidase_S1C"/>
</dbReference>
<dbReference type="PANTHER" id="PTHR43343">
    <property type="entry name" value="PEPTIDASE S12"/>
    <property type="match status" value="1"/>
</dbReference>
<keyword evidence="3" id="KW-0472">Membrane</keyword>
<dbReference type="Pfam" id="PF13365">
    <property type="entry name" value="Trypsin_2"/>
    <property type="match status" value="1"/>
</dbReference>
<dbReference type="SUPFAM" id="SSF50494">
    <property type="entry name" value="Trypsin-like serine proteases"/>
    <property type="match status" value="1"/>
</dbReference>
<gene>
    <name evidence="5" type="ORF">ACFOX3_14785</name>
</gene>
<evidence type="ECO:0000256" key="1">
    <source>
        <dbReference type="ARBA" id="ARBA00022670"/>
    </source>
</evidence>
<dbReference type="Proteomes" id="UP001595840">
    <property type="component" value="Unassembled WGS sequence"/>
</dbReference>
<dbReference type="PROSITE" id="PS50106">
    <property type="entry name" value="PDZ"/>
    <property type="match status" value="1"/>
</dbReference>
<dbReference type="EMBL" id="JBHSCX010000020">
    <property type="protein sequence ID" value="MFC4363579.1"/>
    <property type="molecule type" value="Genomic_DNA"/>
</dbReference>
<name>A0ABV8V955_9GAMM</name>
<dbReference type="RefSeq" id="WP_290261506.1">
    <property type="nucleotide sequence ID" value="NZ_JAUFQG010000004.1"/>
</dbReference>
<dbReference type="SMART" id="SM00228">
    <property type="entry name" value="PDZ"/>
    <property type="match status" value="1"/>
</dbReference>
<dbReference type="PANTHER" id="PTHR43343:SF3">
    <property type="entry name" value="PROTEASE DO-LIKE 8, CHLOROPLASTIC"/>
    <property type="match status" value="1"/>
</dbReference>
<dbReference type="Pfam" id="PF17820">
    <property type="entry name" value="PDZ_6"/>
    <property type="match status" value="1"/>
</dbReference>
<organism evidence="5 6">
    <name type="scientific">Simiduia curdlanivorans</name>
    <dbReference type="NCBI Taxonomy" id="1492769"/>
    <lineage>
        <taxon>Bacteria</taxon>
        <taxon>Pseudomonadati</taxon>
        <taxon>Pseudomonadota</taxon>
        <taxon>Gammaproteobacteria</taxon>
        <taxon>Cellvibrionales</taxon>
        <taxon>Cellvibrionaceae</taxon>
        <taxon>Simiduia</taxon>
    </lineage>
</organism>
<dbReference type="Gene3D" id="2.40.10.120">
    <property type="match status" value="1"/>
</dbReference>
<dbReference type="PRINTS" id="PR00834">
    <property type="entry name" value="PROTEASES2C"/>
</dbReference>